<evidence type="ECO:0000313" key="4">
    <source>
        <dbReference type="Proteomes" id="UP001068021"/>
    </source>
</evidence>
<protein>
    <submittedName>
        <fullName evidence="3">DUF4263 domain-containing protein</fullName>
    </submittedName>
</protein>
<keyword evidence="4" id="KW-1185">Reference proteome</keyword>
<evidence type="ECO:0000313" key="2">
    <source>
        <dbReference type="EMBL" id="MCZ3366619.1"/>
    </source>
</evidence>
<sequence length="446" mass="50990">MGNRDKKKVYDTIKHGDMSSIVRAAEIFNSIDMDQAYRNFQMISTIDMSQFWINTDIISSMNMSPILNKFEMINLIDMSPILNKAEMMSLIDTSPVLNTAKMMSSMNMSSTFRAVEIMNSTDINPALRIADTLNSMNISPIITEIINSMDISPILWAADAMSSMDMSPILWTSNIANSMMTPLLRAAEIMNSRDITSLINSFKGIDTFYINSEFLSSEVLSSLKSRESDNEISIAIPAREPIDGCEPVENDFSIVPIEESDKIVEKPNKLETAIKELENLLESKCNDESKYQSLLKNNPVLFGHMYSEIKSHETFDDKNIPDFTGVRVIDDCNDIFEIKAPFINLFGKNGEPLIAFHKAWAQIERYSNFAEDHRNYLYEEKGLKFESPKIFLYIGYNLDENQRKEIRKRERNSSLNVNVYTYNDLLISAKNMLKVHRTLFEGEENS</sequence>
<gene>
    <name evidence="3" type="ORF">O3H35_16430</name>
    <name evidence="2" type="ORF">O3H54_12080</name>
</gene>
<feature type="domain" description="Shedu protein SduA C-terminal" evidence="1">
    <location>
        <begin position="287"/>
        <end position="426"/>
    </location>
</feature>
<comment type="caution">
    <text evidence="3">The sequence shown here is derived from an EMBL/GenBank/DDBJ whole genome shotgun (WGS) entry which is preliminary data.</text>
</comment>
<dbReference type="AlphaFoldDB" id="A0A9E5DQ00"/>
<organism evidence="3">
    <name type="scientific">Methanobacterium veterum</name>
    <dbReference type="NCBI Taxonomy" id="408577"/>
    <lineage>
        <taxon>Archaea</taxon>
        <taxon>Methanobacteriati</taxon>
        <taxon>Methanobacteriota</taxon>
        <taxon>Methanomada group</taxon>
        <taxon>Methanobacteria</taxon>
        <taxon>Methanobacteriales</taxon>
        <taxon>Methanobacteriaceae</taxon>
        <taxon>Methanobacterium</taxon>
    </lineage>
</organism>
<dbReference type="EMBL" id="JAPVER010000020">
    <property type="protein sequence ID" value="MCZ3366619.1"/>
    <property type="molecule type" value="Genomic_DNA"/>
</dbReference>
<dbReference type="EMBL" id="JAPVES010000030">
    <property type="protein sequence ID" value="MCZ3374237.1"/>
    <property type="molecule type" value="Genomic_DNA"/>
</dbReference>
<proteinExistence type="predicted"/>
<dbReference type="Proteomes" id="UP001068021">
    <property type="component" value="Unassembled WGS sequence"/>
</dbReference>
<accession>A0A9E5DQ00</accession>
<evidence type="ECO:0000259" key="1">
    <source>
        <dbReference type="Pfam" id="PF14082"/>
    </source>
</evidence>
<name>A0A9E5DQ00_9EURY</name>
<evidence type="ECO:0000313" key="3">
    <source>
        <dbReference type="EMBL" id="MCZ3374237.1"/>
    </source>
</evidence>
<dbReference type="Pfam" id="PF14082">
    <property type="entry name" value="SduA_C"/>
    <property type="match status" value="1"/>
</dbReference>
<dbReference type="InterPro" id="IPR025359">
    <property type="entry name" value="SduA_C"/>
</dbReference>
<dbReference type="RefSeq" id="WP_048080961.1">
    <property type="nucleotide sequence ID" value="NZ_JAPVER010000020.1"/>
</dbReference>
<reference evidence="3" key="1">
    <citation type="submission" date="2022-12" db="EMBL/GenBank/DDBJ databases">
        <title>Reclassification of two methanogenic archaea species isolated from the Kolyma lowland permafrost.</title>
        <authorList>
            <person name="Trubitsyn V.E."/>
            <person name="Rivkina E.M."/>
            <person name="Shcherbakova V.A."/>
        </authorList>
    </citation>
    <scope>NUCLEOTIDE SEQUENCE</scope>
    <source>
        <strain evidence="2">M2</strain>
        <strain evidence="3">MK4</strain>
    </source>
</reference>
<dbReference type="Proteomes" id="UP001074446">
    <property type="component" value="Unassembled WGS sequence"/>
</dbReference>